<feature type="transmembrane region" description="Helical" evidence="6">
    <location>
        <begin position="495"/>
        <end position="516"/>
    </location>
</feature>
<dbReference type="Proteomes" id="UP000628984">
    <property type="component" value="Unassembled WGS sequence"/>
</dbReference>
<proteinExistence type="predicted"/>
<dbReference type="InterPro" id="IPR004477">
    <property type="entry name" value="ComEC_N"/>
</dbReference>
<reference evidence="9" key="2">
    <citation type="submission" date="2020-09" db="EMBL/GenBank/DDBJ databases">
        <authorList>
            <person name="Sun Q."/>
            <person name="Kim S."/>
        </authorList>
    </citation>
    <scope>NUCLEOTIDE SEQUENCE</scope>
    <source>
        <strain evidence="9">KCTC 23714</strain>
    </source>
</reference>
<feature type="transmembrane region" description="Helical" evidence="6">
    <location>
        <begin position="73"/>
        <end position="91"/>
    </location>
</feature>
<dbReference type="InterPro" id="IPR052159">
    <property type="entry name" value="Competence_DNA_uptake"/>
</dbReference>
<keyword evidence="3 6" id="KW-0812">Transmembrane</keyword>
<feature type="transmembrane region" description="Helical" evidence="6">
    <location>
        <begin position="523"/>
        <end position="539"/>
    </location>
</feature>
<dbReference type="PANTHER" id="PTHR30619">
    <property type="entry name" value="DNA INTERNALIZATION/COMPETENCE PROTEIN COMEC/REC2"/>
    <property type="match status" value="1"/>
</dbReference>
<feature type="transmembrane region" description="Helical" evidence="6">
    <location>
        <begin position="265"/>
        <end position="286"/>
    </location>
</feature>
<gene>
    <name evidence="9" type="ORF">GCM10011452_08660</name>
</gene>
<dbReference type="RefSeq" id="WP_189632558.1">
    <property type="nucleotide sequence ID" value="NZ_BMYQ01000001.1"/>
</dbReference>
<evidence type="ECO:0008006" key="11">
    <source>
        <dbReference type="Google" id="ProtNLM"/>
    </source>
</evidence>
<dbReference type="EMBL" id="BMYQ01000001">
    <property type="protein sequence ID" value="GGW23678.1"/>
    <property type="molecule type" value="Genomic_DNA"/>
</dbReference>
<evidence type="ECO:0000256" key="6">
    <source>
        <dbReference type="SAM" id="Phobius"/>
    </source>
</evidence>
<dbReference type="AlphaFoldDB" id="A0A918INB0"/>
<evidence type="ECO:0000256" key="5">
    <source>
        <dbReference type="ARBA" id="ARBA00023136"/>
    </source>
</evidence>
<dbReference type="GO" id="GO:0005886">
    <property type="term" value="C:plasma membrane"/>
    <property type="evidence" value="ECO:0007669"/>
    <property type="project" value="UniProtKB-SubCell"/>
</dbReference>
<feature type="transmembrane region" description="Helical" evidence="6">
    <location>
        <begin position="50"/>
        <end position="67"/>
    </location>
</feature>
<feature type="transmembrane region" description="Helical" evidence="6">
    <location>
        <begin position="26"/>
        <end position="43"/>
    </location>
</feature>
<feature type="transmembrane region" description="Helical" evidence="6">
    <location>
        <begin position="306"/>
        <end position="328"/>
    </location>
</feature>
<evidence type="ECO:0000256" key="1">
    <source>
        <dbReference type="ARBA" id="ARBA00004651"/>
    </source>
</evidence>
<dbReference type="NCBIfam" id="TIGR00360">
    <property type="entry name" value="ComEC_N-term"/>
    <property type="match status" value="1"/>
</dbReference>
<protein>
    <recommendedName>
        <fullName evidence="11">Competence protein ComEC</fullName>
    </recommendedName>
</protein>
<comment type="caution">
    <text evidence="9">The sequence shown here is derived from an EMBL/GenBank/DDBJ whole genome shotgun (WGS) entry which is preliminary data.</text>
</comment>
<evidence type="ECO:0000256" key="4">
    <source>
        <dbReference type="ARBA" id="ARBA00022989"/>
    </source>
</evidence>
<reference evidence="9" key="1">
    <citation type="journal article" date="2014" name="Int. J. Syst. Evol. Microbiol.">
        <title>Complete genome sequence of Corynebacterium casei LMG S-19264T (=DSM 44701T), isolated from a smear-ripened cheese.</title>
        <authorList>
            <consortium name="US DOE Joint Genome Institute (JGI-PGF)"/>
            <person name="Walter F."/>
            <person name="Albersmeier A."/>
            <person name="Kalinowski J."/>
            <person name="Ruckert C."/>
        </authorList>
    </citation>
    <scope>NUCLEOTIDE SEQUENCE</scope>
    <source>
        <strain evidence="9">KCTC 23714</strain>
    </source>
</reference>
<evidence type="ECO:0000313" key="10">
    <source>
        <dbReference type="Proteomes" id="UP000628984"/>
    </source>
</evidence>
<keyword evidence="5 6" id="KW-0472">Membrane</keyword>
<feature type="domain" description="DUF4131" evidence="8">
    <location>
        <begin position="51"/>
        <end position="204"/>
    </location>
</feature>
<name>A0A918INB0_9RHOB</name>
<keyword evidence="4 6" id="KW-1133">Transmembrane helix</keyword>
<feature type="transmembrane region" description="Helical" evidence="6">
    <location>
        <begin position="437"/>
        <end position="462"/>
    </location>
</feature>
<sequence>MAGRAQGLVRVVAWPFDRLTEARGRLFPWVPVWLGTGTGLWFLRPDDPGGMVLVAVAAAVLALAAVRLWGPEWLHPVVIAAALLGAGFLAADLRSRLVAAPVLSFRYYGPVQGRIVDIDRSQTDALRLTLDQVVLADVPPARTPLRVRLSLHGDWPWLDPAPGQTVQMTAHLAAAEGPVAPGGFDFRRVAWFQGLGAVGYTRHPVLLVAEPTGAEQWVNRTRTALARGITSHVPGDPGAFAAGVMTGDRSGLSLEAVSALRDSSLAHLLAISGMNMAFLVGFVFALVRTGIALVPPLALRVNAKKIAAVLSFGVAWFYLLLSGANVATERAFIMVCVMLGGVVLDRRAISLRSVALAAVVLLVLRPESLLDPGFQMSFAATTALIAGFRIAEPLLLGGRVPGWVMPAVTLVLSSAVAGVATAPFGAAHFNRFADFGFVANLLTVPVMGAVVMPAGAVAALAAPLDLEDLPLRIMGLGCEWILFVAGKVAEREGAVTAIIAPGPWVLPLISVGGIWICACLGRWRLIGFLPVAVAIGIWSQERRPDLLIAPDAAILGLDSAEGRAISHPKGAGFVAQSWLEDDGDLADQRTAADRPGFRAEGRLHRFQLGQLTGIHLKGKGAEAEVSRACAEAALVIVAARLTQRPQGCLLIDQADLARSGAMAIWANPDGLRVEVAYPGHRRWHPDQ</sequence>
<feature type="domain" description="ComEC/Rec2-related protein" evidence="7">
    <location>
        <begin position="245"/>
        <end position="522"/>
    </location>
</feature>
<comment type="subcellular location">
    <subcellularLocation>
        <location evidence="1">Cell membrane</location>
        <topology evidence="1">Multi-pass membrane protein</topology>
    </subcellularLocation>
</comment>
<evidence type="ECO:0000259" key="8">
    <source>
        <dbReference type="Pfam" id="PF13567"/>
    </source>
</evidence>
<feature type="transmembrane region" description="Helical" evidence="6">
    <location>
        <begin position="349"/>
        <end position="366"/>
    </location>
</feature>
<dbReference type="InterPro" id="IPR025405">
    <property type="entry name" value="DUF4131"/>
</dbReference>
<organism evidence="9 10">
    <name type="scientific">Gemmobacter lanyuensis</name>
    <dbReference type="NCBI Taxonomy" id="1054497"/>
    <lineage>
        <taxon>Bacteria</taxon>
        <taxon>Pseudomonadati</taxon>
        <taxon>Pseudomonadota</taxon>
        <taxon>Alphaproteobacteria</taxon>
        <taxon>Rhodobacterales</taxon>
        <taxon>Paracoccaceae</taxon>
        <taxon>Gemmobacter</taxon>
    </lineage>
</organism>
<dbReference type="Pfam" id="PF03772">
    <property type="entry name" value="Competence"/>
    <property type="match status" value="1"/>
</dbReference>
<dbReference type="Pfam" id="PF13567">
    <property type="entry name" value="DUF4131"/>
    <property type="match status" value="1"/>
</dbReference>
<feature type="transmembrane region" description="Helical" evidence="6">
    <location>
        <begin position="403"/>
        <end position="425"/>
    </location>
</feature>
<accession>A0A918INB0</accession>
<evidence type="ECO:0000256" key="2">
    <source>
        <dbReference type="ARBA" id="ARBA00022475"/>
    </source>
</evidence>
<evidence type="ECO:0000259" key="7">
    <source>
        <dbReference type="Pfam" id="PF03772"/>
    </source>
</evidence>
<dbReference type="PANTHER" id="PTHR30619:SF7">
    <property type="entry name" value="BETA-LACTAMASE DOMAIN PROTEIN"/>
    <property type="match status" value="1"/>
</dbReference>
<evidence type="ECO:0000313" key="9">
    <source>
        <dbReference type="EMBL" id="GGW23678.1"/>
    </source>
</evidence>
<keyword evidence="10" id="KW-1185">Reference proteome</keyword>
<evidence type="ECO:0000256" key="3">
    <source>
        <dbReference type="ARBA" id="ARBA00022692"/>
    </source>
</evidence>
<keyword evidence="2" id="KW-1003">Cell membrane</keyword>